<organism evidence="2">
    <name type="scientific">Tanacetum cinerariifolium</name>
    <name type="common">Dalmatian daisy</name>
    <name type="synonym">Chrysanthemum cinerariifolium</name>
    <dbReference type="NCBI Taxonomy" id="118510"/>
    <lineage>
        <taxon>Eukaryota</taxon>
        <taxon>Viridiplantae</taxon>
        <taxon>Streptophyta</taxon>
        <taxon>Embryophyta</taxon>
        <taxon>Tracheophyta</taxon>
        <taxon>Spermatophyta</taxon>
        <taxon>Magnoliopsida</taxon>
        <taxon>eudicotyledons</taxon>
        <taxon>Gunneridae</taxon>
        <taxon>Pentapetalae</taxon>
        <taxon>asterids</taxon>
        <taxon>campanulids</taxon>
        <taxon>Asterales</taxon>
        <taxon>Asteraceae</taxon>
        <taxon>Asteroideae</taxon>
        <taxon>Anthemideae</taxon>
        <taxon>Anthemidinae</taxon>
        <taxon>Tanacetum</taxon>
    </lineage>
</organism>
<evidence type="ECO:0000259" key="1">
    <source>
        <dbReference type="Pfam" id="PF17921"/>
    </source>
</evidence>
<protein>
    <submittedName>
        <fullName evidence="2">Reverse transcriptase domain-containing protein</fullName>
    </submittedName>
</protein>
<dbReference type="Gene3D" id="1.10.340.70">
    <property type="match status" value="1"/>
</dbReference>
<dbReference type="EMBL" id="BKCJ010078394">
    <property type="protein sequence ID" value="GEW88047.1"/>
    <property type="molecule type" value="Genomic_DNA"/>
</dbReference>
<comment type="caution">
    <text evidence="2">The sequence shown here is derived from an EMBL/GenBank/DDBJ whole genome shotgun (WGS) entry which is preliminary data.</text>
</comment>
<keyword evidence="2" id="KW-0695">RNA-directed DNA polymerase</keyword>
<dbReference type="Pfam" id="PF17921">
    <property type="entry name" value="Integrase_H2C2"/>
    <property type="match status" value="1"/>
</dbReference>
<sequence>MTTENLAADHLSRLENLDLETLNEDAIWDSFPDEHLMAVQVRETAEDPWYADCANFLVSKIIPHGLAYHLRKKFLSDIKNYIWDDPYLIKSCPDEIIRRCVFGKELQHCHTRPTKGHYRAKITVRKVFEYGFYWPIIFRDALRYIRNCDACQRAELRDEAYEHSRAYKERTKRWHDAKIMIKEFHKGDEVLVSNSRLKLFPGKLKSRWYGPYNISKVFPYGTVEVCGSRYKEMEFEVSLTRFHVVASIEGGLDIVNLDIRLTMLNLGLARNKQEEPLVMGAIVVAAGDDKMFIYKEELWPDSTFDLFKVYTDLTSPAFFNLMYLSF</sequence>
<name>A0A699GZ07_TANCI</name>
<feature type="domain" description="Integrase zinc-binding" evidence="1">
    <location>
        <begin position="106"/>
        <end position="154"/>
    </location>
</feature>
<dbReference type="InterPro" id="IPR052160">
    <property type="entry name" value="Gypsy_RT_Integrase-like"/>
</dbReference>
<keyword evidence="2" id="KW-0808">Transferase</keyword>
<dbReference type="AlphaFoldDB" id="A0A699GZ07"/>
<accession>A0A699GZ07</accession>
<dbReference type="GO" id="GO:0003964">
    <property type="term" value="F:RNA-directed DNA polymerase activity"/>
    <property type="evidence" value="ECO:0007669"/>
    <property type="project" value="UniProtKB-KW"/>
</dbReference>
<dbReference type="InterPro" id="IPR041588">
    <property type="entry name" value="Integrase_H2C2"/>
</dbReference>
<evidence type="ECO:0000313" key="2">
    <source>
        <dbReference type="EMBL" id="GEW88047.1"/>
    </source>
</evidence>
<proteinExistence type="predicted"/>
<gene>
    <name evidence="2" type="ORF">Tci_260023</name>
</gene>
<dbReference type="PANTHER" id="PTHR47266">
    <property type="entry name" value="ENDONUCLEASE-RELATED"/>
    <property type="match status" value="1"/>
</dbReference>
<reference evidence="2" key="1">
    <citation type="journal article" date="2019" name="Sci. Rep.">
        <title>Draft genome of Tanacetum cinerariifolium, the natural source of mosquito coil.</title>
        <authorList>
            <person name="Yamashiro T."/>
            <person name="Shiraishi A."/>
            <person name="Satake H."/>
            <person name="Nakayama K."/>
        </authorList>
    </citation>
    <scope>NUCLEOTIDE SEQUENCE</scope>
</reference>
<keyword evidence="2" id="KW-0548">Nucleotidyltransferase</keyword>